<evidence type="ECO:0000313" key="14">
    <source>
        <dbReference type="Proteomes" id="UP000649617"/>
    </source>
</evidence>
<dbReference type="SMART" id="SM01001">
    <property type="entry name" value="AIRC"/>
    <property type="match status" value="1"/>
</dbReference>
<dbReference type="InterPro" id="IPR036812">
    <property type="entry name" value="NAD(P)_OxRdtase_dom_sf"/>
</dbReference>
<dbReference type="PANTHER" id="PTHR43853">
    <property type="entry name" value="3-KETOACYL-COA THIOLASE, PEROXISOMAL"/>
    <property type="match status" value="1"/>
</dbReference>
<evidence type="ECO:0000256" key="9">
    <source>
        <dbReference type="ARBA" id="ARBA00023098"/>
    </source>
</evidence>
<dbReference type="InterPro" id="IPR020610">
    <property type="entry name" value="Thiolase_AS"/>
</dbReference>
<dbReference type="InterPro" id="IPR017896">
    <property type="entry name" value="4Fe4S_Fe-S-bd"/>
</dbReference>
<dbReference type="SUPFAM" id="SSF53901">
    <property type="entry name" value="Thiolase-like"/>
    <property type="match status" value="2"/>
</dbReference>
<dbReference type="NCBIfam" id="TIGR01930">
    <property type="entry name" value="AcCoA-C-Actrans"/>
    <property type="match status" value="1"/>
</dbReference>
<comment type="similarity">
    <text evidence="4">Belongs to the CoA-transferase III family.</text>
</comment>
<comment type="similarity">
    <text evidence="5">Belongs to the thiolase-like superfamily. Thiolase family.</text>
</comment>
<keyword evidence="14" id="KW-1185">Reference proteome</keyword>
<proteinExistence type="inferred from homology"/>
<evidence type="ECO:0000256" key="5">
    <source>
        <dbReference type="ARBA" id="ARBA00010982"/>
    </source>
</evidence>
<comment type="caution">
    <text evidence="13">The sequence shown here is derived from an EMBL/GenBank/DDBJ whole genome shotgun (WGS) entry which is preliminary data.</text>
</comment>
<dbReference type="InterPro" id="IPR020615">
    <property type="entry name" value="Thiolase_acyl_enz_int_AS"/>
</dbReference>
<dbReference type="Proteomes" id="UP000649617">
    <property type="component" value="Unassembled WGS sequence"/>
</dbReference>
<dbReference type="InterPro" id="IPR044855">
    <property type="entry name" value="CoA-Trfase_III_dom3_sf"/>
</dbReference>
<dbReference type="CDD" id="cd01990">
    <property type="entry name" value="LarE-like"/>
    <property type="match status" value="1"/>
</dbReference>
<dbReference type="GO" id="GO:0006635">
    <property type="term" value="P:fatty acid beta-oxidation"/>
    <property type="evidence" value="ECO:0007669"/>
    <property type="project" value="TreeGrafter"/>
</dbReference>
<dbReference type="Pfam" id="PF00733">
    <property type="entry name" value="Asn_synthase"/>
    <property type="match status" value="1"/>
</dbReference>
<dbReference type="InterPro" id="IPR002155">
    <property type="entry name" value="Thiolase"/>
</dbReference>
<dbReference type="SUPFAM" id="SSF142906">
    <property type="entry name" value="YjbR-like"/>
    <property type="match status" value="2"/>
</dbReference>
<evidence type="ECO:0000256" key="11">
    <source>
        <dbReference type="ARBA" id="ARBA00023315"/>
    </source>
</evidence>
<dbReference type="Pfam" id="PF00731">
    <property type="entry name" value="AIRC"/>
    <property type="match status" value="1"/>
</dbReference>
<dbReference type="InterPro" id="IPR014729">
    <property type="entry name" value="Rossmann-like_a/b/a_fold"/>
</dbReference>
<dbReference type="InterPro" id="IPR000031">
    <property type="entry name" value="PurE_dom"/>
</dbReference>
<dbReference type="InterPro" id="IPR020613">
    <property type="entry name" value="Thiolase_CS"/>
</dbReference>
<dbReference type="FunFam" id="3.40.47.10:FF:000010">
    <property type="entry name" value="Acetyl-CoA acetyltransferase (Thiolase)"/>
    <property type="match status" value="1"/>
</dbReference>
<organism evidence="13 14">
    <name type="scientific">Symbiodinium pilosum</name>
    <name type="common">Dinoflagellate</name>
    <dbReference type="NCBI Taxonomy" id="2952"/>
    <lineage>
        <taxon>Eukaryota</taxon>
        <taxon>Sar</taxon>
        <taxon>Alveolata</taxon>
        <taxon>Dinophyceae</taxon>
        <taxon>Suessiales</taxon>
        <taxon>Symbiodiniaceae</taxon>
        <taxon>Symbiodinium</taxon>
    </lineage>
</organism>
<dbReference type="Gene3D" id="3.20.20.100">
    <property type="entry name" value="NADP-dependent oxidoreductase domain"/>
    <property type="match status" value="1"/>
</dbReference>
<dbReference type="PROSITE" id="PS51379">
    <property type="entry name" value="4FE4S_FER_2"/>
    <property type="match status" value="1"/>
</dbReference>
<evidence type="ECO:0000256" key="7">
    <source>
        <dbReference type="ARBA" id="ARBA00022832"/>
    </source>
</evidence>
<dbReference type="CDD" id="cd00751">
    <property type="entry name" value="thiolase"/>
    <property type="match status" value="1"/>
</dbReference>
<keyword evidence="10" id="KW-0576">Peroxisome</keyword>
<dbReference type="Gene3D" id="3.30.1540.10">
    <property type="entry name" value="formyl-coa transferase, domain 3"/>
    <property type="match status" value="1"/>
</dbReference>
<evidence type="ECO:0000256" key="2">
    <source>
        <dbReference type="ARBA" id="ARBA00004747"/>
    </source>
</evidence>
<dbReference type="GO" id="GO:0016787">
    <property type="term" value="F:hydrolase activity"/>
    <property type="evidence" value="ECO:0007669"/>
    <property type="project" value="InterPro"/>
</dbReference>
<dbReference type="InterPro" id="IPR003673">
    <property type="entry name" value="CoA-Trfase_fam_III"/>
</dbReference>
<dbReference type="GO" id="GO:0006189">
    <property type="term" value="P:'de novo' IMP biosynthetic process"/>
    <property type="evidence" value="ECO:0007669"/>
    <property type="project" value="UniProtKB-UniPathway"/>
</dbReference>
<comment type="pathway">
    <text evidence="2">Purine metabolism; IMP biosynthesis via de novo pathway; 5-amino-1-(5-phospho-D-ribosyl)imidazole-4-carboxylate from 5-amino-1-(5-phospho-D-ribosyl)imidazole (carboxylase route): step 1/1.</text>
</comment>
<dbReference type="GO" id="GO:0006529">
    <property type="term" value="P:asparagine biosynthetic process"/>
    <property type="evidence" value="ECO:0007669"/>
    <property type="project" value="InterPro"/>
</dbReference>
<evidence type="ECO:0000256" key="4">
    <source>
        <dbReference type="ARBA" id="ARBA00008383"/>
    </source>
</evidence>
<dbReference type="Pfam" id="PF00108">
    <property type="entry name" value="Thiolase_N"/>
    <property type="match status" value="1"/>
</dbReference>
<dbReference type="NCBIfam" id="NF033503">
    <property type="entry name" value="LarB"/>
    <property type="match status" value="1"/>
</dbReference>
<feature type="domain" description="4Fe-4S ferredoxin-type" evidence="12">
    <location>
        <begin position="1395"/>
        <end position="1427"/>
    </location>
</feature>
<evidence type="ECO:0000313" key="13">
    <source>
        <dbReference type="EMBL" id="CAE7148680.1"/>
    </source>
</evidence>
<keyword evidence="6" id="KW-0808">Transferase</keyword>
<dbReference type="GO" id="GO:0016783">
    <property type="term" value="F:sulfurtransferase activity"/>
    <property type="evidence" value="ECO:0007669"/>
    <property type="project" value="InterPro"/>
</dbReference>
<dbReference type="PANTHER" id="PTHR43853:SF8">
    <property type="entry name" value="3-KETOACYL-COA THIOLASE, PEROXISOMAL"/>
    <property type="match status" value="1"/>
</dbReference>
<keyword evidence="9" id="KW-0443">Lipid metabolism</keyword>
<dbReference type="GO" id="GO:0005777">
    <property type="term" value="C:peroxisome"/>
    <property type="evidence" value="ECO:0007669"/>
    <property type="project" value="UniProtKB-SubCell"/>
</dbReference>
<dbReference type="InterPro" id="IPR050215">
    <property type="entry name" value="Thiolase-like_sf_Thiolase"/>
</dbReference>
<evidence type="ECO:0000256" key="1">
    <source>
        <dbReference type="ARBA" id="ARBA00004275"/>
    </source>
</evidence>
<dbReference type="Gene3D" id="3.40.50.10540">
    <property type="entry name" value="Crotonobetainyl-coa:carnitine coa-transferase, domain 1"/>
    <property type="match status" value="1"/>
</dbReference>
<keyword evidence="8" id="KW-0809">Transit peptide</keyword>
<evidence type="ECO:0000256" key="8">
    <source>
        <dbReference type="ARBA" id="ARBA00022946"/>
    </source>
</evidence>
<dbReference type="Gene3D" id="3.90.1150.30">
    <property type="match status" value="2"/>
</dbReference>
<dbReference type="NCBIfam" id="TIGR00268">
    <property type="entry name" value="ATP-dependent sacrificial sulfur transferase LarE"/>
    <property type="match status" value="1"/>
</dbReference>
<evidence type="ECO:0000256" key="10">
    <source>
        <dbReference type="ARBA" id="ARBA00023140"/>
    </source>
</evidence>
<dbReference type="PROSITE" id="PS00098">
    <property type="entry name" value="THIOLASE_1"/>
    <property type="match status" value="1"/>
</dbReference>
<comment type="subcellular location">
    <subcellularLocation>
        <location evidence="1">Peroxisome</location>
    </subcellularLocation>
</comment>
<dbReference type="InterPro" id="IPR005232">
    <property type="entry name" value="LarE"/>
</dbReference>
<dbReference type="InterPro" id="IPR023606">
    <property type="entry name" value="CoA-Trfase_III_dom_1_sf"/>
</dbReference>
<dbReference type="Gene3D" id="3.40.50.620">
    <property type="entry name" value="HUPs"/>
    <property type="match status" value="1"/>
</dbReference>
<dbReference type="InterPro" id="IPR023210">
    <property type="entry name" value="NADP_OxRdtase_dom"/>
</dbReference>
<dbReference type="Pfam" id="PF04237">
    <property type="entry name" value="YjbR"/>
    <property type="match status" value="2"/>
</dbReference>
<dbReference type="GO" id="GO:0003988">
    <property type="term" value="F:acetyl-CoA C-acyltransferase activity"/>
    <property type="evidence" value="ECO:0007669"/>
    <property type="project" value="TreeGrafter"/>
</dbReference>
<dbReference type="OrthoDB" id="10062183at2759"/>
<dbReference type="Pfam" id="PF00248">
    <property type="entry name" value="Aldo_ket_red"/>
    <property type="match status" value="1"/>
</dbReference>
<dbReference type="PROSITE" id="PS00099">
    <property type="entry name" value="THIOLASE_3"/>
    <property type="match status" value="1"/>
</dbReference>
<dbReference type="Gene3D" id="3.40.50.1970">
    <property type="match status" value="1"/>
</dbReference>
<evidence type="ECO:0000256" key="6">
    <source>
        <dbReference type="ARBA" id="ARBA00022679"/>
    </source>
</evidence>
<dbReference type="UniPathway" id="UPA00074">
    <property type="reaction ID" value="UER00130"/>
</dbReference>
<evidence type="ECO:0000256" key="3">
    <source>
        <dbReference type="ARBA" id="ARBA00005189"/>
    </source>
</evidence>
<dbReference type="GO" id="GO:0004066">
    <property type="term" value="F:asparagine synthase (glutamine-hydrolyzing) activity"/>
    <property type="evidence" value="ECO:0007669"/>
    <property type="project" value="InterPro"/>
</dbReference>
<dbReference type="InterPro" id="IPR020617">
    <property type="entry name" value="Thiolase_C"/>
</dbReference>
<dbReference type="EMBL" id="CAJNIZ010000001">
    <property type="protein sequence ID" value="CAE7148680.1"/>
    <property type="molecule type" value="Genomic_DNA"/>
</dbReference>
<dbReference type="PROSITE" id="PS00737">
    <property type="entry name" value="THIOLASE_2"/>
    <property type="match status" value="1"/>
</dbReference>
<dbReference type="Pfam" id="PF02803">
    <property type="entry name" value="Thiolase_C"/>
    <property type="match status" value="1"/>
</dbReference>
<dbReference type="InterPro" id="IPR039476">
    <property type="entry name" value="P2CMN_synthase_LarB"/>
</dbReference>
<evidence type="ECO:0000259" key="12">
    <source>
        <dbReference type="PROSITE" id="PS51379"/>
    </source>
</evidence>
<dbReference type="Gene3D" id="3.40.47.10">
    <property type="match status" value="2"/>
</dbReference>
<comment type="pathway">
    <text evidence="3">Lipid metabolism.</text>
</comment>
<dbReference type="GO" id="GO:0010124">
    <property type="term" value="P:phenylacetate catabolic process"/>
    <property type="evidence" value="ECO:0007669"/>
    <property type="project" value="TreeGrafter"/>
</dbReference>
<dbReference type="SUPFAM" id="SSF54862">
    <property type="entry name" value="4Fe-4S ferredoxins"/>
    <property type="match status" value="1"/>
</dbReference>
<dbReference type="SUPFAM" id="SSF89796">
    <property type="entry name" value="CoA-transferase family III (CaiB/BaiF)"/>
    <property type="match status" value="1"/>
</dbReference>
<keyword evidence="11" id="KW-0012">Acyltransferase</keyword>
<dbReference type="InterPro" id="IPR058532">
    <property type="entry name" value="YjbR/MT2646/Rv2570-like"/>
</dbReference>
<dbReference type="Pfam" id="PF02515">
    <property type="entry name" value="CoA_transf_3"/>
    <property type="match status" value="1"/>
</dbReference>
<dbReference type="InterPro" id="IPR038056">
    <property type="entry name" value="YjbR-like_sf"/>
</dbReference>
<sequence length="1940" mass="210300">MATRKTRQKDKDITAAVNELCLWFPQTQRVISHGSPDFRVAGKTFATYVINHHGDGHLALWLKMPAGAQSLYVDAEPEFFYVPAYVGPKGWLGVDLDKGMDWGRIADLVRQAYVHVAPRSVSAKLPQGPDLEPPTGTIDPIEFDPLVAPHRKLLLQQIANLCLALPETSQDRQFGNPCFRAGKKNFCTVYMHKGRLQLSIWAGSDAQASLTFDKRYQIPPYTGHNGWLNLDIEEGLMAGEAASLIDQSYRHFALQRMLKVLDVDSYMAAPSAGAILADLGANVIKVEPLTGDPMRGLSRPIKQDDASDAIKAYDFGFDVDNRGKRSIAVALDQPEGAELVRKLVAGADIFMCNLLVKRQEKFGLDPASLLAVKPNLVHATLTGYGTTGPDAWRPGYDVTAFFGRSGLYDAQREGDAGVVPMARPAQGDHTTGLAMVASILAALRLAERSGEGQVVETSLYETAVWTQATDYAVTAIDHAPVRRRARKEMLAITANRFPCGDGKWVVFNMMPDSAFWSRMCQAIEIEELIDDERFVDSRSRYRNMTALIDLVDAALAKRSRDEWGEIFDKAGLIWGPVLALHEVPQDPHAIELGMFPQVEHEDIGTYRTVNIPMRFANADVKPQGPAPELGEHTRQILSQAGFDDNAIDSMTADGTVMNNIVVVDCIRTGLAKAHRGTFNMSRSDDLVAHCINALLDRNPSLDPALVEDVILGCGRQVGEQSANVARHAVALSNLPITVPATTISRACSSGLNSIAFAASQINSGFAEIMMAGGVESITGLSRGTEAKFAENPTLTEQMPDMYMAMGNTAEVVARRYQVTRESQDAYALQSQQRYAAADEAGYISDEIAPMQVQWRKIIDKQSKETEIVTGVVDRDECNRPNTTLDGLSQLAPAFEEGGSVTAGNASQLSDGAAMTLLMTEAKAIELGLTPMGYFRGFTVAGCEPDEMGIGPVFAIPKLLDYAGLTMDDIDLVELNEAFASQCLYCRDQLNIDNDIYNVNGGSIAIGHPFGMTGTRLTGSLLRTLKRQNKKYGIVSMCIGKGMGAAGAGTLLPGAAQSAPTPASNTRGVQAYRRLGRTELKISDISFGSSRLRTGEEALVHHAIDRGVNYFDSAESYTGGESETVIGNAIKGRRDKVYLVSKTLTSSSTSAATMMHDLEGSLRRLQTDYVDVYMNHAVNSVDSVGNPEWLAFVDQAKTQGKIRFTGISGHAGRLIECLDYAIDEDMIDVMLVGYNFGQDPAFYEGLTRGFDRIATQPDLPRAISKAKEKDIGVIAMKTLMGARLNDMRPYEQAGAETFAQAAFSWALANPNVDALIISMTGKDQIDEYLGASGASFVTAQARQLLDQYAHLNGNNYCRHACNLCEGACPYGVPIADVLRTRMYATDYEDVNFARREYALLDSNASACLSCSGEPCQDACPNGIEIDKLSIQALALEDVLQAFKDGELELDDALTRVRSHYFEDIGHTLVDHDRQRRTGAGEVVFGSGKSPEQISDIVGHLVERECNVLVTRVEPEKYAALTGLPDDVKYHPDSALLSWVTKVPDTPPHTIAVVTAGTSDISVAEEAALTAEFFGNTVLRINDVGVAGLHRILSRLDDLRSARVLVVVAGMEGALPSVVGGLVDKPVIAVPTSVGYGAAFEGVAAMLGMLTSCASGVSVVNINNDIEQKYQALKDHLAQYDSVIVAFSGGIDSSLVAYVAGQVLGKKARAVTSASASLKRADLALAEKLAEDWGIQHEVIVTDELSKPEYRANPTNRCFHCKTSLYTYLDEMAKDGGIETVLNGTNLDDLGDHRPGLVAADNFEVRSPLVETGFHKADIRALANALGLENAEKPQAACLSSRFPYGTHITQALLAQVEAAEDVLAELGFTQFRVRHHGDVARLEIPAAEMTKAIELQDQLQTRIQAAGYHFVALDLGGFRSGSLNVTLTPEQKVQVVNIVQP</sequence>
<dbReference type="InterPro" id="IPR001962">
    <property type="entry name" value="Asn_synthase"/>
</dbReference>
<accession>A0A812IKG8</accession>
<keyword evidence="7" id="KW-0276">Fatty acid metabolism</keyword>
<protein>
    <submittedName>
        <fullName evidence="13">FadA protein</fullName>
    </submittedName>
</protein>
<name>A0A812IKG8_SYMPI</name>
<dbReference type="SUPFAM" id="SSF51430">
    <property type="entry name" value="NAD(P)-linked oxidoreductase"/>
    <property type="match status" value="1"/>
</dbReference>
<dbReference type="InterPro" id="IPR020616">
    <property type="entry name" value="Thiolase_N"/>
</dbReference>
<gene>
    <name evidence="13" type="primary">fadA</name>
    <name evidence="13" type="ORF">SPIL2461_LOCUS21</name>
</gene>
<dbReference type="InterPro" id="IPR016039">
    <property type="entry name" value="Thiolase-like"/>
</dbReference>
<reference evidence="13" key="1">
    <citation type="submission" date="2021-02" db="EMBL/GenBank/DDBJ databases">
        <authorList>
            <person name="Dougan E. K."/>
            <person name="Rhodes N."/>
            <person name="Thang M."/>
            <person name="Chan C."/>
        </authorList>
    </citation>
    <scope>NUCLEOTIDE SEQUENCE</scope>
</reference>
<dbReference type="SUPFAM" id="SSF52402">
    <property type="entry name" value="Adenine nucleotide alpha hydrolases-like"/>
    <property type="match status" value="1"/>
</dbReference>
<dbReference type="CDD" id="cd19105">
    <property type="entry name" value="AKR_unchar"/>
    <property type="match status" value="1"/>
</dbReference>
<dbReference type="SUPFAM" id="SSF52255">
    <property type="entry name" value="N5-CAIR mutase (phosphoribosylaminoimidazole carboxylase, PurE)"/>
    <property type="match status" value="1"/>
</dbReference>